<feature type="binding site" evidence="6">
    <location>
        <position position="108"/>
    </location>
    <ligand>
        <name>a divalent metal cation</name>
        <dbReference type="ChEBI" id="CHEBI:60240"/>
        <label>1</label>
    </ligand>
</feature>
<keyword evidence="8" id="KW-1185">Reference proteome</keyword>
<dbReference type="NCBIfam" id="TIGR00486">
    <property type="entry name" value="YbgI_SA1388"/>
    <property type="match status" value="1"/>
</dbReference>
<dbReference type="InterPro" id="IPR017221">
    <property type="entry name" value="DUF34/NIF3_bac"/>
</dbReference>
<dbReference type="GO" id="GO:0005737">
    <property type="term" value="C:cytoplasm"/>
    <property type="evidence" value="ECO:0007669"/>
    <property type="project" value="TreeGrafter"/>
</dbReference>
<dbReference type="OrthoDB" id="9795763at2"/>
<dbReference type="InterPro" id="IPR015867">
    <property type="entry name" value="N-reg_PII/ATP_PRibTrfase_C"/>
</dbReference>
<comment type="caution">
    <text evidence="7">The sequence shown here is derived from an EMBL/GenBank/DDBJ whole genome shotgun (WGS) entry which is preliminary data.</text>
</comment>
<comment type="subunit">
    <text evidence="2">Homohexamer.</text>
</comment>
<dbReference type="Gene3D" id="3.30.70.120">
    <property type="match status" value="1"/>
</dbReference>
<evidence type="ECO:0000313" key="8">
    <source>
        <dbReference type="Proteomes" id="UP000281708"/>
    </source>
</evidence>
<evidence type="ECO:0000256" key="5">
    <source>
        <dbReference type="PIRNR" id="PIRNR037489"/>
    </source>
</evidence>
<sequence>MTPQGTTVGDVLALMERWYPARWADDWDRVGLVCGDPAAEVSRVVLAVDPVAAVVAETVEVEAQLLITHHPLYLKGTSSVAATTPKGRVVHTLVSHGCALFAAHTNADAPADGVSEALALTLGLEDVRPLDPDAAEPLDKLVVYVPADHAERIRQVLAEWGAGRIGDYDSASFSSDGEGRFRPLSGARPAIGTIGELETVPEVRIEVVLPRFRRRDVVEAMLAAHPYEEPAYDVVGLASLDEPARGSGRIGVLRDPMSLREFAALVDQRLRPTAHGVRVAGEPDQPVRTVALCGGAGDFLLDRARAAGADVYLTSDLRHHPASELREHAVDGDPSTALVDVAHWAAEWTWLPVLQRKLVDELGDTVEVLVSTAVTDPWTFRA</sequence>
<protein>
    <recommendedName>
        <fullName evidence="3 5">GTP cyclohydrolase 1 type 2 homolog</fullName>
    </recommendedName>
</protein>
<dbReference type="EMBL" id="RDBE01000007">
    <property type="protein sequence ID" value="RLV49038.1"/>
    <property type="molecule type" value="Genomic_DNA"/>
</dbReference>
<feature type="binding site" evidence="6">
    <location>
        <position position="343"/>
    </location>
    <ligand>
        <name>a divalent metal cation</name>
        <dbReference type="ChEBI" id="CHEBI:60240"/>
        <label>1</label>
    </ligand>
</feature>
<gene>
    <name evidence="7" type="ORF">D9V37_10695</name>
</gene>
<evidence type="ECO:0000313" key="7">
    <source>
        <dbReference type="EMBL" id="RLV49038.1"/>
    </source>
</evidence>
<evidence type="ECO:0000256" key="2">
    <source>
        <dbReference type="ARBA" id="ARBA00011643"/>
    </source>
</evidence>
<dbReference type="PIRSF" id="PIRSF037489">
    <property type="entry name" value="UCP037489_NIF3_YqfO"/>
    <property type="match status" value="1"/>
</dbReference>
<dbReference type="PANTHER" id="PTHR13799">
    <property type="entry name" value="NGG1 INTERACTING FACTOR 3"/>
    <property type="match status" value="1"/>
</dbReference>
<accession>A0A3L8P3N9</accession>
<feature type="binding site" evidence="6">
    <location>
        <position position="347"/>
    </location>
    <ligand>
        <name>a divalent metal cation</name>
        <dbReference type="ChEBI" id="CHEBI:60240"/>
        <label>1</label>
    </ligand>
</feature>
<name>A0A3L8P3N9_9ACTN</name>
<dbReference type="GO" id="GO:0046872">
    <property type="term" value="F:metal ion binding"/>
    <property type="evidence" value="ECO:0007669"/>
    <property type="project" value="UniProtKB-UniRule"/>
</dbReference>
<dbReference type="InterPro" id="IPR002678">
    <property type="entry name" value="DUF34/NIF3"/>
</dbReference>
<dbReference type="FunFam" id="3.40.1390.30:FF:000001">
    <property type="entry name" value="GTP cyclohydrolase 1 type 2"/>
    <property type="match status" value="1"/>
</dbReference>
<dbReference type="SUPFAM" id="SSF102705">
    <property type="entry name" value="NIF3 (NGG1p interacting factor 3)-like"/>
    <property type="match status" value="1"/>
</dbReference>
<feature type="binding site" evidence="6">
    <location>
        <position position="70"/>
    </location>
    <ligand>
        <name>a divalent metal cation</name>
        <dbReference type="ChEBI" id="CHEBI:60240"/>
        <label>1</label>
    </ligand>
</feature>
<dbReference type="RefSeq" id="WP_121806142.1">
    <property type="nucleotide sequence ID" value="NZ_RDBE01000007.1"/>
</dbReference>
<evidence type="ECO:0000256" key="6">
    <source>
        <dbReference type="PIRSR" id="PIRSR602678-1"/>
    </source>
</evidence>
<organism evidence="7 8">
    <name type="scientific">Nocardioides mangrovicus</name>
    <dbReference type="NCBI Taxonomy" id="2478913"/>
    <lineage>
        <taxon>Bacteria</taxon>
        <taxon>Bacillati</taxon>
        <taxon>Actinomycetota</taxon>
        <taxon>Actinomycetes</taxon>
        <taxon>Propionibacteriales</taxon>
        <taxon>Nocardioidaceae</taxon>
        <taxon>Nocardioides</taxon>
    </lineage>
</organism>
<dbReference type="InterPro" id="IPR036069">
    <property type="entry name" value="DUF34/NIF3_sf"/>
</dbReference>
<evidence type="ECO:0000256" key="4">
    <source>
        <dbReference type="ARBA" id="ARBA00022723"/>
    </source>
</evidence>
<keyword evidence="4 5" id="KW-0479">Metal-binding</keyword>
<proteinExistence type="inferred from homology"/>
<dbReference type="Pfam" id="PF01784">
    <property type="entry name" value="DUF34_NIF3"/>
    <property type="match status" value="1"/>
</dbReference>
<dbReference type="Gene3D" id="3.40.1390.30">
    <property type="entry name" value="NIF3 (NGG1p interacting factor 3)-like"/>
    <property type="match status" value="1"/>
</dbReference>
<reference evidence="7 8" key="1">
    <citation type="submission" date="2018-10" db="EMBL/GenBank/DDBJ databases">
        <title>Marmoricola sp. 4Q3S-7 whole genome shotgun sequence.</title>
        <authorList>
            <person name="Li F."/>
        </authorList>
    </citation>
    <scope>NUCLEOTIDE SEQUENCE [LARGE SCALE GENOMIC DNA]</scope>
    <source>
        <strain evidence="7 8">4Q3S-7</strain>
    </source>
</reference>
<feature type="binding site" evidence="6">
    <location>
        <position position="69"/>
    </location>
    <ligand>
        <name>a divalent metal cation</name>
        <dbReference type="ChEBI" id="CHEBI:60240"/>
        <label>1</label>
    </ligand>
</feature>
<evidence type="ECO:0000256" key="3">
    <source>
        <dbReference type="ARBA" id="ARBA00022112"/>
    </source>
</evidence>
<comment type="similarity">
    <text evidence="1 5">Belongs to the GTP cyclohydrolase I type 2/NIF3 family.</text>
</comment>
<dbReference type="Proteomes" id="UP000281708">
    <property type="component" value="Unassembled WGS sequence"/>
</dbReference>
<dbReference type="PANTHER" id="PTHR13799:SF14">
    <property type="entry name" value="GTP CYCLOHYDROLASE 1 TYPE 2 HOMOLOG"/>
    <property type="match status" value="1"/>
</dbReference>
<evidence type="ECO:0000256" key="1">
    <source>
        <dbReference type="ARBA" id="ARBA00006964"/>
    </source>
</evidence>
<dbReference type="AlphaFoldDB" id="A0A3L8P3N9"/>
<dbReference type="FunFam" id="3.30.70.120:FF:000006">
    <property type="entry name" value="GTP cyclohydrolase 1 type 2 homolog"/>
    <property type="match status" value="1"/>
</dbReference>